<dbReference type="RefSeq" id="WP_378231694.1">
    <property type="nucleotide sequence ID" value="NZ_JBHSLL010000059.1"/>
</dbReference>
<keyword evidence="4" id="KW-1185">Reference proteome</keyword>
<protein>
    <submittedName>
        <fullName evidence="3">HNH endonuclease</fullName>
    </submittedName>
</protein>
<accession>A0ABW0H0N7</accession>
<evidence type="ECO:0000256" key="1">
    <source>
        <dbReference type="SAM" id="MobiDB-lite"/>
    </source>
</evidence>
<evidence type="ECO:0000259" key="2">
    <source>
        <dbReference type="SMART" id="SM00507"/>
    </source>
</evidence>
<keyword evidence="3" id="KW-0378">Hydrolase</keyword>
<evidence type="ECO:0000313" key="4">
    <source>
        <dbReference type="Proteomes" id="UP001596016"/>
    </source>
</evidence>
<feature type="compositionally biased region" description="Basic and acidic residues" evidence="1">
    <location>
        <begin position="78"/>
        <end position="90"/>
    </location>
</feature>
<dbReference type="Proteomes" id="UP001596016">
    <property type="component" value="Unassembled WGS sequence"/>
</dbReference>
<keyword evidence="3" id="KW-0255">Endonuclease</keyword>
<sequence length="114" mass="12909">MKTRFYDTAEWQRIRLRQLRREPMCRQCSQPAQHADHITPISRGGAKRDAANLQSLCHPCHNQKTGLERQGKTWRLMGCDEHGMPRDPSHPWHGGGGSITGSTDATPTPPTQRE</sequence>
<name>A0ABW0H0N7_9HYPH</name>
<dbReference type="CDD" id="cd00085">
    <property type="entry name" value="HNHc"/>
    <property type="match status" value="1"/>
</dbReference>
<dbReference type="SMART" id="SM00507">
    <property type="entry name" value="HNHc"/>
    <property type="match status" value="1"/>
</dbReference>
<dbReference type="InterPro" id="IPR002711">
    <property type="entry name" value="HNH"/>
</dbReference>
<keyword evidence="3" id="KW-0540">Nuclease</keyword>
<dbReference type="GO" id="GO:0004519">
    <property type="term" value="F:endonuclease activity"/>
    <property type="evidence" value="ECO:0007669"/>
    <property type="project" value="UniProtKB-KW"/>
</dbReference>
<dbReference type="Pfam" id="PF01844">
    <property type="entry name" value="HNH"/>
    <property type="match status" value="1"/>
</dbReference>
<gene>
    <name evidence="3" type="ORF">ACFPLB_16520</name>
</gene>
<dbReference type="EMBL" id="JBHSLL010000059">
    <property type="protein sequence ID" value="MFC5387564.1"/>
    <property type="molecule type" value="Genomic_DNA"/>
</dbReference>
<comment type="caution">
    <text evidence="3">The sequence shown here is derived from an EMBL/GenBank/DDBJ whole genome shotgun (WGS) entry which is preliminary data.</text>
</comment>
<feature type="region of interest" description="Disordered" evidence="1">
    <location>
        <begin position="78"/>
        <end position="114"/>
    </location>
</feature>
<feature type="domain" description="HNH nuclease" evidence="2">
    <location>
        <begin position="13"/>
        <end position="62"/>
    </location>
</feature>
<evidence type="ECO:0000313" key="3">
    <source>
        <dbReference type="EMBL" id="MFC5387564.1"/>
    </source>
</evidence>
<organism evidence="3 4">
    <name type="scientific">Aquamicrobium segne</name>
    <dbReference type="NCBI Taxonomy" id="469547"/>
    <lineage>
        <taxon>Bacteria</taxon>
        <taxon>Pseudomonadati</taxon>
        <taxon>Pseudomonadota</taxon>
        <taxon>Alphaproteobacteria</taxon>
        <taxon>Hyphomicrobiales</taxon>
        <taxon>Phyllobacteriaceae</taxon>
        <taxon>Aquamicrobium</taxon>
    </lineage>
</organism>
<dbReference type="InterPro" id="IPR003615">
    <property type="entry name" value="HNH_nuc"/>
</dbReference>
<reference evidence="4" key="1">
    <citation type="journal article" date="2019" name="Int. J. Syst. Evol. Microbiol.">
        <title>The Global Catalogue of Microorganisms (GCM) 10K type strain sequencing project: providing services to taxonomists for standard genome sequencing and annotation.</title>
        <authorList>
            <consortium name="The Broad Institute Genomics Platform"/>
            <consortium name="The Broad Institute Genome Sequencing Center for Infectious Disease"/>
            <person name="Wu L."/>
            <person name="Ma J."/>
        </authorList>
    </citation>
    <scope>NUCLEOTIDE SEQUENCE [LARGE SCALE GENOMIC DNA]</scope>
    <source>
        <strain evidence="4">CGMCC 4.1415</strain>
    </source>
</reference>
<dbReference type="Gene3D" id="1.10.30.50">
    <property type="match status" value="1"/>
</dbReference>
<proteinExistence type="predicted"/>